<keyword evidence="3" id="KW-1185">Reference proteome</keyword>
<dbReference type="RefSeq" id="WP_303280674.1">
    <property type="nucleotide sequence ID" value="NZ_BAABCZ010000016.1"/>
</dbReference>
<dbReference type="Pfam" id="PF09983">
    <property type="entry name" value="JetD_C"/>
    <property type="match status" value="1"/>
</dbReference>
<proteinExistence type="predicted"/>
<gene>
    <name evidence="2" type="ORF">Q4Q39_01945</name>
</gene>
<dbReference type="InterPro" id="IPR024534">
    <property type="entry name" value="JetD_C"/>
</dbReference>
<sequence length="316" mass="37302">MKNIEWRHLKGLNELYVKKRTRLKITSNAFINQVLFNQKKLIRYKLGNHSIIEASDRYYKYYEENFEDMYNYYLSFFKKSGIENSAVKRYTEDDLKSLIFIFNNNKELKKVLTTEYTFSNRVFKGKGAKYLAGKPGLKKDVLKLLEIEEFPEKDAKNNQWRIVVDCKNPKVIVLCENIACLKVPTEYKRNGIELWYVGGNNTKPLVDLPLEKFKYPIYYFCDWDYHGLSIFSRVKNIFNSKGKGIELLEPLNLDNALPVNSPNHKSKWKPEKLSRLKESDYNDSQIKIIESLISKNIWIEEESMGLIELLESKNII</sequence>
<name>A0ABT8WXF3_9FLAO</name>
<comment type="caution">
    <text evidence="2">The sequence shown here is derived from an EMBL/GenBank/DDBJ whole genome shotgun (WGS) entry which is preliminary data.</text>
</comment>
<evidence type="ECO:0000313" key="2">
    <source>
        <dbReference type="EMBL" id="MDO5986153.1"/>
    </source>
</evidence>
<reference evidence="2" key="1">
    <citation type="submission" date="2023-07" db="EMBL/GenBank/DDBJ databases">
        <title>Two novel species in the genus Flavivirga.</title>
        <authorList>
            <person name="Kwon K."/>
        </authorList>
    </citation>
    <scope>NUCLEOTIDE SEQUENCE</scope>
    <source>
        <strain evidence="2">KACC 14157</strain>
    </source>
</reference>
<protein>
    <submittedName>
        <fullName evidence="2">DUF2220 family protein</fullName>
    </submittedName>
</protein>
<accession>A0ABT8WXF3</accession>
<organism evidence="2 3">
    <name type="scientific">Flavivirga amylovorans</name>
    <dbReference type="NCBI Taxonomy" id="870486"/>
    <lineage>
        <taxon>Bacteria</taxon>
        <taxon>Pseudomonadati</taxon>
        <taxon>Bacteroidota</taxon>
        <taxon>Flavobacteriia</taxon>
        <taxon>Flavobacteriales</taxon>
        <taxon>Flavobacteriaceae</taxon>
        <taxon>Flavivirga</taxon>
    </lineage>
</organism>
<feature type="domain" description="Wadjet protein JetD C-terminal" evidence="1">
    <location>
        <begin position="168"/>
        <end position="303"/>
    </location>
</feature>
<evidence type="ECO:0000313" key="3">
    <source>
        <dbReference type="Proteomes" id="UP001176891"/>
    </source>
</evidence>
<dbReference type="EMBL" id="JAUOEM010000001">
    <property type="protein sequence ID" value="MDO5986153.1"/>
    <property type="molecule type" value="Genomic_DNA"/>
</dbReference>
<evidence type="ECO:0000259" key="1">
    <source>
        <dbReference type="Pfam" id="PF09983"/>
    </source>
</evidence>
<dbReference type="Proteomes" id="UP001176891">
    <property type="component" value="Unassembled WGS sequence"/>
</dbReference>